<accession>A0A370IAV9</accession>
<protein>
    <recommendedName>
        <fullName evidence="4">Nitroreductase family protein</fullName>
    </recommendedName>
</protein>
<evidence type="ECO:0000256" key="1">
    <source>
        <dbReference type="SAM" id="MobiDB-lite"/>
    </source>
</evidence>
<gene>
    <name evidence="2" type="ORF">DFR76_102252</name>
</gene>
<feature type="region of interest" description="Disordered" evidence="1">
    <location>
        <begin position="1"/>
        <end position="21"/>
    </location>
</feature>
<dbReference type="GO" id="GO:0016491">
    <property type="term" value="F:oxidoreductase activity"/>
    <property type="evidence" value="ECO:0007669"/>
    <property type="project" value="InterPro"/>
</dbReference>
<dbReference type="AlphaFoldDB" id="A0A370IAV9"/>
<proteinExistence type="predicted"/>
<dbReference type="EMBL" id="QQBC01000002">
    <property type="protein sequence ID" value="RDI67852.1"/>
    <property type="molecule type" value="Genomic_DNA"/>
</dbReference>
<reference evidence="2 3" key="1">
    <citation type="submission" date="2018-07" db="EMBL/GenBank/DDBJ databases">
        <title>Genomic Encyclopedia of Type Strains, Phase IV (KMG-IV): sequencing the most valuable type-strain genomes for metagenomic binning, comparative biology and taxonomic classification.</title>
        <authorList>
            <person name="Goeker M."/>
        </authorList>
    </citation>
    <scope>NUCLEOTIDE SEQUENCE [LARGE SCALE GENOMIC DNA]</scope>
    <source>
        <strain evidence="2 3">DSM 44290</strain>
    </source>
</reference>
<name>A0A370IAV9_9NOCA</name>
<evidence type="ECO:0008006" key="4">
    <source>
        <dbReference type="Google" id="ProtNLM"/>
    </source>
</evidence>
<comment type="caution">
    <text evidence="2">The sequence shown here is derived from an EMBL/GenBank/DDBJ whole genome shotgun (WGS) entry which is preliminary data.</text>
</comment>
<feature type="region of interest" description="Disordered" evidence="1">
    <location>
        <begin position="34"/>
        <end position="131"/>
    </location>
</feature>
<feature type="compositionally biased region" description="Basic and acidic residues" evidence="1">
    <location>
        <begin position="53"/>
        <end position="67"/>
    </location>
</feature>
<keyword evidence="3" id="KW-1185">Reference proteome</keyword>
<feature type="compositionally biased region" description="Basic and acidic residues" evidence="1">
    <location>
        <begin position="1"/>
        <end position="12"/>
    </location>
</feature>
<feature type="region of interest" description="Disordered" evidence="1">
    <location>
        <begin position="197"/>
        <end position="216"/>
    </location>
</feature>
<feature type="compositionally biased region" description="Low complexity" evidence="1">
    <location>
        <begin position="107"/>
        <end position="116"/>
    </location>
</feature>
<evidence type="ECO:0000313" key="3">
    <source>
        <dbReference type="Proteomes" id="UP000254869"/>
    </source>
</evidence>
<dbReference type="Proteomes" id="UP000254869">
    <property type="component" value="Unassembled WGS sequence"/>
</dbReference>
<dbReference type="InterPro" id="IPR000415">
    <property type="entry name" value="Nitroreductase-like"/>
</dbReference>
<dbReference type="SUPFAM" id="SSF55469">
    <property type="entry name" value="FMN-dependent nitroreductase-like"/>
    <property type="match status" value="1"/>
</dbReference>
<sequence>MRLEPHAPERKGNPMPGVYPSDETIRVAIGLAQRAPSVHNSQPWRWRAGGELQDLHADPAASDRDRSATAVPGAQLRCGPASSARRAGHTRLGGRGRSAAESERSRSSGPAAAEPAATHRHRYRADRGDDASAQRSASIRCASRCVKSSAAEAIRRRWSAWACRRAARRCRRRRVVVARMWCGSRACVRPFVREVRGRPAGPRRSRRRTGTGPTCR</sequence>
<evidence type="ECO:0000313" key="2">
    <source>
        <dbReference type="EMBL" id="RDI67852.1"/>
    </source>
</evidence>
<organism evidence="2 3">
    <name type="scientific">Nocardia pseudobrasiliensis</name>
    <dbReference type="NCBI Taxonomy" id="45979"/>
    <lineage>
        <taxon>Bacteria</taxon>
        <taxon>Bacillati</taxon>
        <taxon>Actinomycetota</taxon>
        <taxon>Actinomycetes</taxon>
        <taxon>Mycobacteriales</taxon>
        <taxon>Nocardiaceae</taxon>
        <taxon>Nocardia</taxon>
    </lineage>
</organism>